<evidence type="ECO:0000256" key="5">
    <source>
        <dbReference type="ARBA" id="ARBA00022729"/>
    </source>
</evidence>
<dbReference type="GO" id="GO:0009279">
    <property type="term" value="C:cell outer membrane"/>
    <property type="evidence" value="ECO:0007669"/>
    <property type="project" value="UniProtKB-SubCell"/>
</dbReference>
<keyword evidence="4 12" id="KW-0813">Transport</keyword>
<dbReference type="Gene3D" id="3.30.1370.130">
    <property type="match status" value="1"/>
</dbReference>
<dbReference type="PRINTS" id="PR00811">
    <property type="entry name" value="BCTERIALGSPD"/>
</dbReference>
<dbReference type="InterPro" id="IPR004846">
    <property type="entry name" value="T2SS/T3SS_dom"/>
</dbReference>
<evidence type="ECO:0000256" key="2">
    <source>
        <dbReference type="ARBA" id="ARBA00006304"/>
    </source>
</evidence>
<evidence type="ECO:0000256" key="9">
    <source>
        <dbReference type="ARBA" id="ARBA00023287"/>
    </source>
</evidence>
<evidence type="ECO:0000256" key="4">
    <source>
        <dbReference type="ARBA" id="ARBA00022448"/>
    </source>
</evidence>
<comment type="subunit">
    <text evidence="11">Homododecamer. Tetramer of trimer.</text>
</comment>
<evidence type="ECO:0000256" key="7">
    <source>
        <dbReference type="ARBA" id="ARBA00023136"/>
    </source>
</evidence>
<reference evidence="15 16" key="1">
    <citation type="submission" date="2020-10" db="EMBL/GenBank/DDBJ databases">
        <title>Connecting structure to function with the recovery of over 1000 high-quality activated sludge metagenome-assembled genomes encoding full-length rRNA genes using long-read sequencing.</title>
        <authorList>
            <person name="Singleton C.M."/>
            <person name="Petriglieri F."/>
            <person name="Kristensen J.M."/>
            <person name="Kirkegaard R.H."/>
            <person name="Michaelsen T.Y."/>
            <person name="Andersen M.H."/>
            <person name="Karst S.M."/>
            <person name="Dueholm M.S."/>
            <person name="Nielsen P.H."/>
            <person name="Albertsen M."/>
        </authorList>
    </citation>
    <scope>NUCLEOTIDE SEQUENCE [LARGE SCALE GENOMIC DNA]</scope>
    <source>
        <strain evidence="15">EsbW_18-Q3-R4-48_BATAC.285</strain>
    </source>
</reference>
<evidence type="ECO:0000256" key="13">
    <source>
        <dbReference type="SAM" id="SignalP"/>
    </source>
</evidence>
<comment type="subcellular location">
    <subcellularLocation>
        <location evidence="1 12">Cell outer membrane</location>
    </subcellularLocation>
</comment>
<evidence type="ECO:0000313" key="15">
    <source>
        <dbReference type="EMBL" id="MBK7676240.1"/>
    </source>
</evidence>
<comment type="caution">
    <text evidence="15">The sequence shown here is derived from an EMBL/GenBank/DDBJ whole genome shotgun (WGS) entry which is preliminary data.</text>
</comment>
<dbReference type="Proteomes" id="UP000697998">
    <property type="component" value="Unassembled WGS sequence"/>
</dbReference>
<dbReference type="InterPro" id="IPR021731">
    <property type="entry name" value="AMIN_dom"/>
</dbReference>
<gene>
    <name evidence="15" type="primary">pilQ</name>
    <name evidence="15" type="ORF">IPJ27_16665</name>
</gene>
<dbReference type="InterPro" id="IPR001775">
    <property type="entry name" value="GspD/PilQ"/>
</dbReference>
<dbReference type="SMART" id="SM00965">
    <property type="entry name" value="STN"/>
    <property type="match status" value="1"/>
</dbReference>
<evidence type="ECO:0000259" key="14">
    <source>
        <dbReference type="SMART" id="SM00965"/>
    </source>
</evidence>
<name>A0A935PZG3_9PROT</name>
<keyword evidence="9" id="KW-0178">Competence</keyword>
<dbReference type="PROSITE" id="PS00875">
    <property type="entry name" value="T2SP_D"/>
    <property type="match status" value="1"/>
</dbReference>
<dbReference type="InterPro" id="IPR038591">
    <property type="entry name" value="NolW-like_sf"/>
</dbReference>
<accession>A0A935PZG3</accession>
<evidence type="ECO:0000256" key="3">
    <source>
        <dbReference type="ARBA" id="ARBA00014124"/>
    </source>
</evidence>
<dbReference type="NCBIfam" id="TIGR02515">
    <property type="entry name" value="IV_pilus_PilQ"/>
    <property type="match status" value="1"/>
</dbReference>
<dbReference type="Pfam" id="PF07660">
    <property type="entry name" value="STN"/>
    <property type="match status" value="1"/>
</dbReference>
<dbReference type="Gene3D" id="2.60.40.3470">
    <property type="match status" value="1"/>
</dbReference>
<dbReference type="InterPro" id="IPR013355">
    <property type="entry name" value="Pilus_4_PilQ"/>
</dbReference>
<comment type="function">
    <text evidence="10">Required for type IV pilus biogenesis and competence. Could function as a pore for exit of the pilus but also as a channel for entry of heme and antimicrobial agents and uptake of transforming DNA.</text>
</comment>
<dbReference type="InterPro" id="IPR011662">
    <property type="entry name" value="Secretin/TonB_short_N"/>
</dbReference>
<dbReference type="GO" id="GO:0030420">
    <property type="term" value="P:establishment of competence for transformation"/>
    <property type="evidence" value="ECO:0007669"/>
    <property type="project" value="UniProtKB-KW"/>
</dbReference>
<dbReference type="Gene3D" id="2.60.40.3500">
    <property type="match status" value="1"/>
</dbReference>
<dbReference type="Pfam" id="PF03958">
    <property type="entry name" value="Secretin_N"/>
    <property type="match status" value="1"/>
</dbReference>
<feature type="signal peptide" evidence="13">
    <location>
        <begin position="1"/>
        <end position="24"/>
    </location>
</feature>
<organism evidence="15 16">
    <name type="scientific">Candidatus Accumulibacter proximus</name>
    <dbReference type="NCBI Taxonomy" id="2954385"/>
    <lineage>
        <taxon>Bacteria</taxon>
        <taxon>Pseudomonadati</taxon>
        <taxon>Pseudomonadota</taxon>
        <taxon>Betaproteobacteria</taxon>
        <taxon>Candidatus Accumulibacter</taxon>
    </lineage>
</organism>
<dbReference type="PANTHER" id="PTHR30604">
    <property type="entry name" value="PROTEIN TRANSPORT PROTEIN HOFQ"/>
    <property type="match status" value="1"/>
</dbReference>
<dbReference type="InterPro" id="IPR004845">
    <property type="entry name" value="T2SS_GspD_CS"/>
</dbReference>
<keyword evidence="6" id="KW-0653">Protein transport</keyword>
<dbReference type="Gene3D" id="3.30.1370.120">
    <property type="match status" value="1"/>
</dbReference>
<evidence type="ECO:0000256" key="1">
    <source>
        <dbReference type="ARBA" id="ARBA00004442"/>
    </source>
</evidence>
<dbReference type="InterPro" id="IPR005644">
    <property type="entry name" value="NolW-like"/>
</dbReference>
<keyword evidence="8" id="KW-0998">Cell outer membrane</keyword>
<dbReference type="InterPro" id="IPR051808">
    <property type="entry name" value="Type_IV_pilus_biogenesis"/>
</dbReference>
<dbReference type="EMBL" id="JADJMH010000018">
    <property type="protein sequence ID" value="MBK7676240.1"/>
    <property type="molecule type" value="Genomic_DNA"/>
</dbReference>
<evidence type="ECO:0000256" key="8">
    <source>
        <dbReference type="ARBA" id="ARBA00023237"/>
    </source>
</evidence>
<dbReference type="GO" id="GO:0009306">
    <property type="term" value="P:protein secretion"/>
    <property type="evidence" value="ECO:0007669"/>
    <property type="project" value="InterPro"/>
</dbReference>
<dbReference type="Pfam" id="PF11741">
    <property type="entry name" value="AMIN"/>
    <property type="match status" value="2"/>
</dbReference>
<feature type="chain" id="PRO_5036889351" description="Type IV pilus biogenesis and competence protein PilQ" evidence="13">
    <location>
        <begin position="25"/>
        <end position="703"/>
    </location>
</feature>
<evidence type="ECO:0000256" key="10">
    <source>
        <dbReference type="ARBA" id="ARBA00024678"/>
    </source>
</evidence>
<keyword evidence="5 13" id="KW-0732">Signal</keyword>
<dbReference type="PANTHER" id="PTHR30604:SF1">
    <property type="entry name" value="DNA UTILIZATION PROTEIN HOFQ"/>
    <property type="match status" value="1"/>
</dbReference>
<protein>
    <recommendedName>
        <fullName evidence="3">Type IV pilus biogenesis and competence protein PilQ</fullName>
    </recommendedName>
</protein>
<keyword evidence="7" id="KW-0472">Membrane</keyword>
<dbReference type="Pfam" id="PF00263">
    <property type="entry name" value="Secretin"/>
    <property type="match status" value="1"/>
</dbReference>
<evidence type="ECO:0000256" key="11">
    <source>
        <dbReference type="ARBA" id="ARBA00025897"/>
    </source>
</evidence>
<evidence type="ECO:0000256" key="12">
    <source>
        <dbReference type="RuleBase" id="RU004004"/>
    </source>
</evidence>
<evidence type="ECO:0000313" key="16">
    <source>
        <dbReference type="Proteomes" id="UP000697998"/>
    </source>
</evidence>
<comment type="similarity">
    <text evidence="2">Belongs to the bacterial secretin family. PilQ subfamily.</text>
</comment>
<feature type="domain" description="Secretin/TonB short N-terminal" evidence="14">
    <location>
        <begin position="299"/>
        <end position="347"/>
    </location>
</feature>
<dbReference type="AlphaFoldDB" id="A0A935PZG3"/>
<proteinExistence type="inferred from homology"/>
<sequence>MKQIKQYLLGLVGSALLALAGAQAQEVRPNSIESLNVVQQGSVLNVKLTFKEALQALPPAFSVAKPARIAFDFPNTTNGLGRSSQTYNEGDLKSANIVQAEDRTRVVLNLNKAMTYEATIDGNSLLLTLLPSATPDSTLMVEHFAKARASDMANSIRDVNFRRGKDGEGRITVDLSDPNAGIDIKQQGSKLVVDFVKVNVPEALRKRLDVTDFATPVLTLDTVQQGPNARMTITPRGLWEHNAYQSDSQFVIEVKKIVEDPNKLVQGTRGGFQGEKLSLNFQNIEVRRLLQVIGEFTGMNMVISDSVGGSITLILKDVPWDQALDIIMQQKGLDMRKNGNVILIAPREEIATKEKLDFESRVQIGDLEPLQTESFQMSYIKAEDIQKLLVDPKQSLLSKRGSALIDARSNMMFVKDTPSRIDDVRAMIAKVDVAARQVMIEARIVEAGDTFSKNLGVRLGWNQKTGYGFGGQGFSGQAMAGARANVPGYYTGQVRDIPNFNTDAFNVNLPATPRAGNAGLFSLVLYNSALTQFLNTEISALEADGRLKVISSPRLMTANQVEAIIEQGTEIPYQQATSSGATSVSFRKAVLSLKVKPQITPDGRILMQLDINKDSPSAQPTQGQGVAIDTKHVRTEVLVENGGTVVIGGIYTQIVNKQTQRIPFFGDLPYVGFLFKNRETIDEKTELLVFVTPRIIAENLAVR</sequence>
<evidence type="ECO:0000256" key="6">
    <source>
        <dbReference type="ARBA" id="ARBA00022927"/>
    </source>
</evidence>